<dbReference type="AlphaFoldDB" id="A0AA36DM02"/>
<reference evidence="1" key="1">
    <citation type="submission" date="2023-07" db="EMBL/GenBank/DDBJ databases">
        <authorList>
            <consortium name="CYATHOMIX"/>
        </authorList>
    </citation>
    <scope>NUCLEOTIDE SEQUENCE</scope>
    <source>
        <strain evidence="1">N/A</strain>
    </source>
</reference>
<name>A0AA36DM02_CYLNA</name>
<dbReference type="EMBL" id="CATQJL010000001">
    <property type="protein sequence ID" value="CAJ0589260.1"/>
    <property type="molecule type" value="Genomic_DNA"/>
</dbReference>
<comment type="caution">
    <text evidence="1">The sequence shown here is derived from an EMBL/GenBank/DDBJ whole genome shotgun (WGS) entry which is preliminary data.</text>
</comment>
<sequence>MTTYGKCGYINQATSESLKLFKYGGVPQKQLGIDLFPYSVLVIAVPPFTVEITKGDERLCFHLDLVKSVDVQGEYDFRVEEFYVAPAAKEGEMSLLRFMQAAANISTLSCFSCHAHVGACVCLLCVSYLVGSMPRRSLVDDPSLFLSASFWFKRTGAYFSSIVSSMKAVCLSAVCELSTLGSMTQRSLVETLFIVPSELTMHAVFDIRIQVRLGFFLKVANVSKRRCAHLSSQMFHLRSHSVETKVITHFARKRSLLLNLRHLKVHHNVYLWDNTFLSINPLHLFNPLPPSLLD</sequence>
<gene>
    <name evidence="1" type="ORF">CYNAS_LOCUS1243</name>
</gene>
<proteinExistence type="predicted"/>
<protein>
    <submittedName>
        <fullName evidence="1">Uncharacterized protein</fullName>
    </submittedName>
</protein>
<dbReference type="Proteomes" id="UP001176961">
    <property type="component" value="Unassembled WGS sequence"/>
</dbReference>
<organism evidence="1 2">
    <name type="scientific">Cylicocyclus nassatus</name>
    <name type="common">Nematode worm</name>
    <dbReference type="NCBI Taxonomy" id="53992"/>
    <lineage>
        <taxon>Eukaryota</taxon>
        <taxon>Metazoa</taxon>
        <taxon>Ecdysozoa</taxon>
        <taxon>Nematoda</taxon>
        <taxon>Chromadorea</taxon>
        <taxon>Rhabditida</taxon>
        <taxon>Rhabditina</taxon>
        <taxon>Rhabditomorpha</taxon>
        <taxon>Strongyloidea</taxon>
        <taxon>Strongylidae</taxon>
        <taxon>Cylicocyclus</taxon>
    </lineage>
</organism>
<evidence type="ECO:0000313" key="1">
    <source>
        <dbReference type="EMBL" id="CAJ0589260.1"/>
    </source>
</evidence>
<accession>A0AA36DM02</accession>
<evidence type="ECO:0000313" key="2">
    <source>
        <dbReference type="Proteomes" id="UP001176961"/>
    </source>
</evidence>
<keyword evidence="2" id="KW-1185">Reference proteome</keyword>